<gene>
    <name evidence="1" type="ORF">MSPICULIGERA_LOCUS2517</name>
</gene>
<organism evidence="1 2">
    <name type="scientific">Mesorhabditis spiculigera</name>
    <dbReference type="NCBI Taxonomy" id="96644"/>
    <lineage>
        <taxon>Eukaryota</taxon>
        <taxon>Metazoa</taxon>
        <taxon>Ecdysozoa</taxon>
        <taxon>Nematoda</taxon>
        <taxon>Chromadorea</taxon>
        <taxon>Rhabditida</taxon>
        <taxon>Rhabditina</taxon>
        <taxon>Rhabditomorpha</taxon>
        <taxon>Rhabditoidea</taxon>
        <taxon>Rhabditidae</taxon>
        <taxon>Mesorhabditinae</taxon>
        <taxon>Mesorhabditis</taxon>
    </lineage>
</organism>
<keyword evidence="2" id="KW-1185">Reference proteome</keyword>
<evidence type="ECO:0000313" key="1">
    <source>
        <dbReference type="EMBL" id="CAJ0563669.1"/>
    </source>
</evidence>
<reference evidence="1" key="1">
    <citation type="submission" date="2023-06" db="EMBL/GenBank/DDBJ databases">
        <authorList>
            <person name="Delattre M."/>
        </authorList>
    </citation>
    <scope>NUCLEOTIDE SEQUENCE</scope>
    <source>
        <strain evidence="1">AF72</strain>
    </source>
</reference>
<dbReference type="AlphaFoldDB" id="A0AA36FQK1"/>
<protein>
    <submittedName>
        <fullName evidence="1">Uncharacterized protein</fullName>
    </submittedName>
</protein>
<proteinExistence type="predicted"/>
<dbReference type="Proteomes" id="UP001177023">
    <property type="component" value="Unassembled WGS sequence"/>
</dbReference>
<dbReference type="EMBL" id="CATQJA010000739">
    <property type="protein sequence ID" value="CAJ0563669.1"/>
    <property type="molecule type" value="Genomic_DNA"/>
</dbReference>
<name>A0AA36FQK1_9BILA</name>
<accession>A0AA36FQK1</accession>
<comment type="caution">
    <text evidence="1">The sequence shown here is derived from an EMBL/GenBank/DDBJ whole genome shotgun (WGS) entry which is preliminary data.</text>
</comment>
<evidence type="ECO:0000313" key="2">
    <source>
        <dbReference type="Proteomes" id="UP001177023"/>
    </source>
</evidence>
<sequence>MAAENDEEPKDNRQLHLEEEDCLIKMERAETEMRSAQAALQHEIYVARMIRRTIDRFNNEQEARLVNAWKAEDLERAAPGYTLSAPNPISK</sequence>
<feature type="non-terminal residue" evidence="1">
    <location>
        <position position="1"/>
    </location>
</feature>